<evidence type="ECO:0000256" key="1">
    <source>
        <dbReference type="SAM" id="Phobius"/>
    </source>
</evidence>
<organism evidence="2">
    <name type="scientific">Salvia splendens</name>
    <name type="common">Scarlet sage</name>
    <dbReference type="NCBI Taxonomy" id="180675"/>
    <lineage>
        <taxon>Eukaryota</taxon>
        <taxon>Viridiplantae</taxon>
        <taxon>Streptophyta</taxon>
        <taxon>Embryophyta</taxon>
        <taxon>Tracheophyta</taxon>
        <taxon>Spermatophyta</taxon>
        <taxon>Magnoliopsida</taxon>
        <taxon>eudicotyledons</taxon>
        <taxon>Gunneridae</taxon>
        <taxon>Pentapetalae</taxon>
        <taxon>asterids</taxon>
        <taxon>lamiids</taxon>
        <taxon>Lamiales</taxon>
        <taxon>Lamiaceae</taxon>
        <taxon>Nepetoideae</taxon>
        <taxon>Mentheae</taxon>
        <taxon>Salviinae</taxon>
        <taxon>Salvia</taxon>
        <taxon>Salvia subgen. Calosphace</taxon>
        <taxon>core Calosphace</taxon>
    </lineage>
</organism>
<keyword evidence="1" id="KW-1133">Transmembrane helix</keyword>
<gene>
    <name evidence="2" type="ORF">SASPL_100288</name>
</gene>
<dbReference type="Proteomes" id="UP000298416">
    <property type="component" value="Unassembled WGS sequence"/>
</dbReference>
<evidence type="ECO:0000313" key="2">
    <source>
        <dbReference type="EMBL" id="KAG6435415.1"/>
    </source>
</evidence>
<dbReference type="PANTHER" id="PTHR31170:SF17">
    <property type="match status" value="1"/>
</dbReference>
<accession>A0A8X8YPI1</accession>
<comment type="caution">
    <text evidence="2">The sequence shown here is derived from an EMBL/GenBank/DDBJ whole genome shotgun (WGS) entry which is preliminary data.</text>
</comment>
<reference evidence="2" key="1">
    <citation type="submission" date="2018-01" db="EMBL/GenBank/DDBJ databases">
        <authorList>
            <person name="Mao J.F."/>
        </authorList>
    </citation>
    <scope>NUCLEOTIDE SEQUENCE</scope>
    <source>
        <strain evidence="2">Huo1</strain>
        <tissue evidence="2">Leaf</tissue>
    </source>
</reference>
<keyword evidence="3" id="KW-1185">Reference proteome</keyword>
<reference evidence="2" key="2">
    <citation type="submission" date="2020-08" db="EMBL/GenBank/DDBJ databases">
        <title>Plant Genome Project.</title>
        <authorList>
            <person name="Zhang R.-G."/>
        </authorList>
    </citation>
    <scope>NUCLEOTIDE SEQUENCE</scope>
    <source>
        <strain evidence="2">Huo1</strain>
        <tissue evidence="2">Leaf</tissue>
    </source>
</reference>
<dbReference type="Pfam" id="PF03140">
    <property type="entry name" value="DUF247"/>
    <property type="match status" value="1"/>
</dbReference>
<feature type="transmembrane region" description="Helical" evidence="1">
    <location>
        <begin position="427"/>
        <end position="447"/>
    </location>
</feature>
<dbReference type="EMBL" id="PNBA02000001">
    <property type="protein sequence ID" value="KAG6435415.1"/>
    <property type="molecule type" value="Genomic_DNA"/>
</dbReference>
<dbReference type="PANTHER" id="PTHR31170">
    <property type="entry name" value="BNAC04G53230D PROTEIN"/>
    <property type="match status" value="1"/>
</dbReference>
<sequence>MYLQFSICKFLKFQLVHRCINTWIITQALDGINEKLNEVSGAQSDCTIYRVHRHLRNLNPKAYEPEVIAIGPYHRHNNNSNNNNNNSEHLKMMEGHKLRYLKQLLGPNDPLNDVKRYVAAVSRVEAEARRCYADLPETLTPAEFIQMLVLDGCFIVQLVRKFKSVMLRERNDPIFQKNWMINSLQRELMLFENQLPFFVLCELYDLIEKPYQHSRFWQLLFNFFISLYPGKGSKQMPIVHPRQVKHLLDFLHQSWLPPPRCSGGGNRHEVIIPGKKLGFISSATRLKESNVKFENRPEGNTLFDVRFEEGAMIMAPLTIEDRTEAFLRNLIAYEQYFEHNQNNFVTDYVKFLDCVVDSSTDVEILSRRGIIDNWLGDEGKVAEMVNKLGDSVAGPGSSIVYGEMFEDVHRHCGKRKNKWMANLRRNYLYSPWAIVSVAVGLVLHLFLQSRKRCLLYYRLFEGCWKSILSRAQVEMLKN</sequence>
<proteinExistence type="predicted"/>
<name>A0A8X8YPI1_SALSN</name>
<dbReference type="InterPro" id="IPR004158">
    <property type="entry name" value="DUF247_pln"/>
</dbReference>
<evidence type="ECO:0000313" key="3">
    <source>
        <dbReference type="Proteomes" id="UP000298416"/>
    </source>
</evidence>
<dbReference type="AlphaFoldDB" id="A0A8X8YPI1"/>
<keyword evidence="1" id="KW-0812">Transmembrane</keyword>
<keyword evidence="1" id="KW-0472">Membrane</keyword>
<protein>
    <submittedName>
        <fullName evidence="2">Uncharacterized protein</fullName>
    </submittedName>
</protein>